<dbReference type="InterPro" id="IPR050879">
    <property type="entry name" value="Acyltransferase_3"/>
</dbReference>
<feature type="transmembrane region" description="Helical" evidence="2">
    <location>
        <begin position="341"/>
        <end position="362"/>
    </location>
</feature>
<dbReference type="PANTHER" id="PTHR23028:SF53">
    <property type="entry name" value="ACYL_TRANSF_3 DOMAIN-CONTAINING PROTEIN"/>
    <property type="match status" value="1"/>
</dbReference>
<evidence type="ECO:0000259" key="3">
    <source>
        <dbReference type="Pfam" id="PF01757"/>
    </source>
</evidence>
<dbReference type="AlphaFoldDB" id="A0A316V1G2"/>
<keyword evidence="2" id="KW-0472">Membrane</keyword>
<dbReference type="GO" id="GO:0000271">
    <property type="term" value="P:polysaccharide biosynthetic process"/>
    <property type="evidence" value="ECO:0007669"/>
    <property type="project" value="TreeGrafter"/>
</dbReference>
<protein>
    <recommendedName>
        <fullName evidence="3">Acyltransferase 3 domain-containing protein</fullName>
    </recommendedName>
</protein>
<dbReference type="GO" id="GO:0016747">
    <property type="term" value="F:acyltransferase activity, transferring groups other than amino-acyl groups"/>
    <property type="evidence" value="ECO:0007669"/>
    <property type="project" value="InterPro"/>
</dbReference>
<feature type="transmembrane region" description="Helical" evidence="2">
    <location>
        <begin position="118"/>
        <end position="145"/>
    </location>
</feature>
<dbReference type="OrthoDB" id="207378at2759"/>
<keyword evidence="5" id="KW-1185">Reference proteome</keyword>
<dbReference type="Pfam" id="PF01757">
    <property type="entry name" value="Acyl_transf_3"/>
    <property type="match status" value="1"/>
</dbReference>
<feature type="transmembrane region" description="Helical" evidence="2">
    <location>
        <begin position="256"/>
        <end position="273"/>
    </location>
</feature>
<dbReference type="EMBL" id="KZ819609">
    <property type="protein sequence ID" value="PWN31389.1"/>
    <property type="molecule type" value="Genomic_DNA"/>
</dbReference>
<feature type="transmembrane region" description="Helical" evidence="2">
    <location>
        <begin position="285"/>
        <end position="305"/>
    </location>
</feature>
<dbReference type="GeneID" id="37023754"/>
<feature type="compositionally biased region" description="Polar residues" evidence="1">
    <location>
        <begin position="1"/>
        <end position="11"/>
    </location>
</feature>
<dbReference type="PANTHER" id="PTHR23028">
    <property type="entry name" value="ACETYLTRANSFERASE"/>
    <property type="match status" value="1"/>
</dbReference>
<feature type="domain" description="Acyltransferase 3" evidence="3">
    <location>
        <begin position="93"/>
        <end position="455"/>
    </location>
</feature>
<dbReference type="InParanoid" id="A0A316V1G2"/>
<proteinExistence type="predicted"/>
<feature type="region of interest" description="Disordered" evidence="1">
    <location>
        <begin position="1"/>
        <end position="23"/>
    </location>
</feature>
<dbReference type="InterPro" id="IPR002656">
    <property type="entry name" value="Acyl_transf_3_dom"/>
</dbReference>
<dbReference type="RefSeq" id="XP_025351691.1">
    <property type="nucleotide sequence ID" value="XM_025501973.1"/>
</dbReference>
<dbReference type="Proteomes" id="UP000245771">
    <property type="component" value="Unassembled WGS sequence"/>
</dbReference>
<evidence type="ECO:0000256" key="2">
    <source>
        <dbReference type="SAM" id="Phobius"/>
    </source>
</evidence>
<accession>A0A316V1G2</accession>
<evidence type="ECO:0000313" key="5">
    <source>
        <dbReference type="Proteomes" id="UP000245771"/>
    </source>
</evidence>
<name>A0A316V1G2_9BASI</name>
<gene>
    <name evidence="4" type="ORF">FA14DRAFT_192995</name>
</gene>
<reference evidence="4 5" key="1">
    <citation type="journal article" date="2018" name="Mol. Biol. Evol.">
        <title>Broad Genomic Sampling Reveals a Smut Pathogenic Ancestry of the Fungal Clade Ustilaginomycotina.</title>
        <authorList>
            <person name="Kijpornyongpan T."/>
            <person name="Mondo S.J."/>
            <person name="Barry K."/>
            <person name="Sandor L."/>
            <person name="Lee J."/>
            <person name="Lipzen A."/>
            <person name="Pangilinan J."/>
            <person name="LaButti K."/>
            <person name="Hainaut M."/>
            <person name="Henrissat B."/>
            <person name="Grigoriev I.V."/>
            <person name="Spatafora J.W."/>
            <person name="Aime M.C."/>
        </authorList>
    </citation>
    <scope>NUCLEOTIDE SEQUENCE [LARGE SCALE GENOMIC DNA]</scope>
    <source>
        <strain evidence="4 5">MCA 3882</strain>
    </source>
</reference>
<keyword evidence="2" id="KW-0812">Transmembrane</keyword>
<organism evidence="4 5">
    <name type="scientific">Meira miltonrushii</name>
    <dbReference type="NCBI Taxonomy" id="1280837"/>
    <lineage>
        <taxon>Eukaryota</taxon>
        <taxon>Fungi</taxon>
        <taxon>Dikarya</taxon>
        <taxon>Basidiomycota</taxon>
        <taxon>Ustilaginomycotina</taxon>
        <taxon>Exobasidiomycetes</taxon>
        <taxon>Exobasidiales</taxon>
        <taxon>Brachybasidiaceae</taxon>
        <taxon>Meira</taxon>
    </lineage>
</organism>
<dbReference type="GO" id="GO:0016020">
    <property type="term" value="C:membrane"/>
    <property type="evidence" value="ECO:0007669"/>
    <property type="project" value="TreeGrafter"/>
</dbReference>
<keyword evidence="2" id="KW-1133">Transmembrane helix</keyword>
<feature type="region of interest" description="Disordered" evidence="1">
    <location>
        <begin position="38"/>
        <end position="73"/>
    </location>
</feature>
<feature type="transmembrane region" description="Helical" evidence="2">
    <location>
        <begin position="173"/>
        <end position="190"/>
    </location>
</feature>
<sequence length="510" mass="58963">MNNLSATNSIDQRSRRRTSVQYHEDSSITNQLILQMHGNDQNSTLKDENPVTPPPHYTAKCPDVQDSAEEEEEEEEERMWISPTELASLKQLPYLTGLRAIASIMIQVAHIAPDQARFVSFFGFMALTTHFIQGGFLITASLLALQSRKRTKKGFLSIFEHVPQFFYNRWVRLYPALILLLAINSAWWYYRYPDSHKILAKLVFGVFFKVSQLKKLQPPDYPPNPWANCWFLDVQEHFYILWAFLLPFIARVHPRIRFIVLSILFGYSFYRRTKEERYNATLPLNLWKMVAGASILLLPLPRIVVMHYADRASLVVILVSLAWGFSPRFQDGFTAGQHRLYGDVFAVILVMCLTLASIGKALKKSDPKVTKVQEIEQMNEANHQPWYMTQMKRLMQYEPLSLLDSDCLNFIGRVSYSWYLWQVPIMQLEYKFCVGWAGFGPTSEAFIIALISTFLIEEPIKNIYVGYMKRKRQAAIMEKKLSPADVGNTRGDPFIALQMPLAADKNHHKE</sequence>
<evidence type="ECO:0000256" key="1">
    <source>
        <dbReference type="SAM" id="MobiDB-lite"/>
    </source>
</evidence>
<evidence type="ECO:0000313" key="4">
    <source>
        <dbReference type="EMBL" id="PWN31389.1"/>
    </source>
</evidence>
<dbReference type="STRING" id="1280837.A0A316V1G2"/>